<dbReference type="InterPro" id="IPR044153">
    <property type="entry name" value="PIN_Pae0151-like"/>
</dbReference>
<evidence type="ECO:0000256" key="4">
    <source>
        <dbReference type="ARBA" id="ARBA00022801"/>
    </source>
</evidence>
<feature type="binding site" evidence="6">
    <location>
        <position position="5"/>
    </location>
    <ligand>
        <name>Mg(2+)</name>
        <dbReference type="ChEBI" id="CHEBI:18420"/>
    </ligand>
</feature>
<dbReference type="OrthoDB" id="4377304at2"/>
<organism evidence="8 9">
    <name type="scientific">Leekyejoonella antrihumi</name>
    <dbReference type="NCBI Taxonomy" id="1660198"/>
    <lineage>
        <taxon>Bacteria</taxon>
        <taxon>Bacillati</taxon>
        <taxon>Actinomycetota</taxon>
        <taxon>Actinomycetes</taxon>
        <taxon>Micrococcales</taxon>
        <taxon>Dermacoccaceae</taxon>
        <taxon>Leekyejoonella</taxon>
    </lineage>
</organism>
<reference evidence="8 9" key="2">
    <citation type="submission" date="2019-08" db="EMBL/GenBank/DDBJ databases">
        <title>Jejuicoccus antrihumi gen. nov., sp. nov., a new member of the family Dermacoccaceae isolated from a cave.</title>
        <authorList>
            <person name="Schumann P."/>
            <person name="Kim I.S."/>
        </authorList>
    </citation>
    <scope>NUCLEOTIDE SEQUENCE [LARGE SCALE GENOMIC DNA]</scope>
    <source>
        <strain evidence="8 9">C5-26</strain>
    </source>
</reference>
<comment type="function">
    <text evidence="6">Toxic component of a toxin-antitoxin (TA) system. An RNase.</text>
</comment>
<dbReference type="PANTHER" id="PTHR35901">
    <property type="entry name" value="RIBONUCLEASE VAPC3"/>
    <property type="match status" value="1"/>
</dbReference>
<keyword evidence="3 6" id="KW-0479">Metal-binding</keyword>
<evidence type="ECO:0000313" key="8">
    <source>
        <dbReference type="EMBL" id="TWP38505.1"/>
    </source>
</evidence>
<sequence>MIVIDASAMVEALLGSATDRELMDVLAGDISAPHLLDVDVTSVLRALTLAGKATPEAAEQARRTYFEFAVARVDFGPLADRVWALRRQFTSYDANYLALAEALDAELFTCDHKLDTRGHHAKVRVLQRTT</sequence>
<keyword evidence="9" id="KW-1185">Reference proteome</keyword>
<evidence type="ECO:0000256" key="5">
    <source>
        <dbReference type="ARBA" id="ARBA00022842"/>
    </source>
</evidence>
<dbReference type="Gene3D" id="3.40.50.1010">
    <property type="entry name" value="5'-nuclease"/>
    <property type="match status" value="1"/>
</dbReference>
<dbReference type="InterPro" id="IPR051619">
    <property type="entry name" value="TypeII_TA_RNase_PINc/VapC"/>
</dbReference>
<evidence type="ECO:0000256" key="2">
    <source>
        <dbReference type="ARBA" id="ARBA00022722"/>
    </source>
</evidence>
<dbReference type="EMBL" id="VCQV01000002">
    <property type="protein sequence ID" value="TWP38505.1"/>
    <property type="molecule type" value="Genomic_DNA"/>
</dbReference>
<dbReference type="GO" id="GO:0090729">
    <property type="term" value="F:toxin activity"/>
    <property type="evidence" value="ECO:0007669"/>
    <property type="project" value="UniProtKB-KW"/>
</dbReference>
<comment type="caution">
    <text evidence="8">The sequence shown here is derived from an EMBL/GenBank/DDBJ whole genome shotgun (WGS) entry which is preliminary data.</text>
</comment>
<evidence type="ECO:0000256" key="3">
    <source>
        <dbReference type="ARBA" id="ARBA00022723"/>
    </source>
</evidence>
<proteinExistence type="inferred from homology"/>
<comment type="cofactor">
    <cofactor evidence="6">
        <name>Mg(2+)</name>
        <dbReference type="ChEBI" id="CHEBI:18420"/>
    </cofactor>
</comment>
<dbReference type="GO" id="GO:0000287">
    <property type="term" value="F:magnesium ion binding"/>
    <property type="evidence" value="ECO:0007669"/>
    <property type="project" value="UniProtKB-UniRule"/>
</dbReference>
<reference evidence="8 9" key="1">
    <citation type="submission" date="2019-05" db="EMBL/GenBank/DDBJ databases">
        <authorList>
            <person name="Lee S.D."/>
        </authorList>
    </citation>
    <scope>NUCLEOTIDE SEQUENCE [LARGE SCALE GENOMIC DNA]</scope>
    <source>
        <strain evidence="8 9">C5-26</strain>
    </source>
</reference>
<feature type="domain" description="PIN" evidence="7">
    <location>
        <begin position="2"/>
        <end position="115"/>
    </location>
</feature>
<dbReference type="RefSeq" id="WP_146314908.1">
    <property type="nucleotide sequence ID" value="NZ_VCQV01000002.1"/>
</dbReference>
<dbReference type="GO" id="GO:0004540">
    <property type="term" value="F:RNA nuclease activity"/>
    <property type="evidence" value="ECO:0007669"/>
    <property type="project" value="InterPro"/>
</dbReference>
<dbReference type="InterPro" id="IPR002716">
    <property type="entry name" value="PIN_dom"/>
</dbReference>
<keyword evidence="2 6" id="KW-0540">Nuclease</keyword>
<gene>
    <name evidence="6" type="primary">vapC</name>
    <name evidence="8" type="ORF">FGL98_01530</name>
</gene>
<dbReference type="InterPro" id="IPR022907">
    <property type="entry name" value="VapC_family"/>
</dbReference>
<evidence type="ECO:0000256" key="1">
    <source>
        <dbReference type="ARBA" id="ARBA00022649"/>
    </source>
</evidence>
<dbReference type="AlphaFoldDB" id="A0A563E7T9"/>
<dbReference type="CDD" id="cd09873">
    <property type="entry name" value="PIN_Pae0151-like"/>
    <property type="match status" value="1"/>
</dbReference>
<comment type="similarity">
    <text evidence="6">Belongs to the PINc/VapC protein family.</text>
</comment>
<name>A0A563E7T9_9MICO</name>
<keyword evidence="1 6" id="KW-1277">Toxin-antitoxin system</keyword>
<dbReference type="Pfam" id="PF01850">
    <property type="entry name" value="PIN"/>
    <property type="match status" value="1"/>
</dbReference>
<dbReference type="HAMAP" id="MF_00265">
    <property type="entry name" value="VapC_Nob1"/>
    <property type="match status" value="1"/>
</dbReference>
<protein>
    <recommendedName>
        <fullName evidence="6">Ribonuclease VapC</fullName>
        <shortName evidence="6">RNase VapC</shortName>
        <ecNumber evidence="6">3.1.-.-</ecNumber>
    </recommendedName>
    <alternativeName>
        <fullName evidence="6">Toxin VapC</fullName>
    </alternativeName>
</protein>
<keyword evidence="5 6" id="KW-0460">Magnesium</keyword>
<dbReference type="EC" id="3.1.-.-" evidence="6"/>
<evidence type="ECO:0000256" key="6">
    <source>
        <dbReference type="HAMAP-Rule" id="MF_00265"/>
    </source>
</evidence>
<dbReference type="PANTHER" id="PTHR35901:SF1">
    <property type="entry name" value="EXONUCLEASE VAPC9"/>
    <property type="match status" value="1"/>
</dbReference>
<dbReference type="Proteomes" id="UP000320244">
    <property type="component" value="Unassembled WGS sequence"/>
</dbReference>
<accession>A0A563E7T9</accession>
<keyword evidence="4 6" id="KW-0378">Hydrolase</keyword>
<evidence type="ECO:0000259" key="7">
    <source>
        <dbReference type="Pfam" id="PF01850"/>
    </source>
</evidence>
<dbReference type="GO" id="GO:0016787">
    <property type="term" value="F:hydrolase activity"/>
    <property type="evidence" value="ECO:0007669"/>
    <property type="project" value="UniProtKB-KW"/>
</dbReference>
<feature type="binding site" evidence="6">
    <location>
        <position position="93"/>
    </location>
    <ligand>
        <name>Mg(2+)</name>
        <dbReference type="ChEBI" id="CHEBI:18420"/>
    </ligand>
</feature>
<keyword evidence="6" id="KW-0800">Toxin</keyword>
<evidence type="ECO:0000313" key="9">
    <source>
        <dbReference type="Proteomes" id="UP000320244"/>
    </source>
</evidence>
<dbReference type="SUPFAM" id="SSF88723">
    <property type="entry name" value="PIN domain-like"/>
    <property type="match status" value="1"/>
</dbReference>
<dbReference type="InterPro" id="IPR029060">
    <property type="entry name" value="PIN-like_dom_sf"/>
</dbReference>